<feature type="region of interest" description="Disordered" evidence="1">
    <location>
        <begin position="240"/>
        <end position="270"/>
    </location>
</feature>
<organism evidence="2 3">
    <name type="scientific">Deinococcus carri</name>
    <dbReference type="NCBI Taxonomy" id="1211323"/>
    <lineage>
        <taxon>Bacteria</taxon>
        <taxon>Thermotogati</taxon>
        <taxon>Deinococcota</taxon>
        <taxon>Deinococci</taxon>
        <taxon>Deinococcales</taxon>
        <taxon>Deinococcaceae</taxon>
        <taxon>Deinococcus</taxon>
    </lineage>
</organism>
<dbReference type="EMBL" id="BAABRP010000005">
    <property type="protein sequence ID" value="GAA5513114.1"/>
    <property type="molecule type" value="Genomic_DNA"/>
</dbReference>
<name>A0ABP9W6X2_9DEIO</name>
<evidence type="ECO:0000256" key="1">
    <source>
        <dbReference type="SAM" id="MobiDB-lite"/>
    </source>
</evidence>
<gene>
    <name evidence="2" type="ORF">Dcar01_01840</name>
</gene>
<evidence type="ECO:0000313" key="3">
    <source>
        <dbReference type="Proteomes" id="UP001401887"/>
    </source>
</evidence>
<comment type="caution">
    <text evidence="2">The sequence shown here is derived from an EMBL/GenBank/DDBJ whole genome shotgun (WGS) entry which is preliminary data.</text>
</comment>
<proteinExistence type="predicted"/>
<keyword evidence="3" id="KW-1185">Reference proteome</keyword>
<sequence>MGSRPRLTSTVALSVHLGDGEEDGWAWLQDVEEVLRRLRRGEVRCNEDRLPRAEAQRLVSSVSALLRERLEQDFGPEPVDGPCWEWAPVVSSAALRVLRGSGGQPHLQGTATKLLLLATAEAGLPFVCPGEAAWLKLYFEPLQDEGSMTRARWLENGVSINRPFDSLKDRCPDHVVRLDRYASSEKRGAARAYGLTRSGREAFRSELVKLGLDEALLESMMTSLQAGVRVSEEYPQALMVDPDAELERQMAKPSAQSENRAARRSGQVSA</sequence>
<dbReference type="Proteomes" id="UP001401887">
    <property type="component" value="Unassembled WGS sequence"/>
</dbReference>
<evidence type="ECO:0000313" key="2">
    <source>
        <dbReference type="EMBL" id="GAA5513114.1"/>
    </source>
</evidence>
<accession>A0ABP9W6X2</accession>
<protein>
    <submittedName>
        <fullName evidence="2">Uncharacterized protein</fullName>
    </submittedName>
</protein>
<reference evidence="2 3" key="1">
    <citation type="submission" date="2024-02" db="EMBL/GenBank/DDBJ databases">
        <title>Deinococcus carri NBRC 110142.</title>
        <authorList>
            <person name="Ichikawa N."/>
            <person name="Katano-Makiyama Y."/>
            <person name="Hidaka K."/>
        </authorList>
    </citation>
    <scope>NUCLEOTIDE SEQUENCE [LARGE SCALE GENOMIC DNA]</scope>
    <source>
        <strain evidence="2 3">NBRC 110142</strain>
    </source>
</reference>